<proteinExistence type="predicted"/>
<accession>A0ABW8JU72</accession>
<comment type="caution">
    <text evidence="1">The sequence shown here is derived from an EMBL/GenBank/DDBJ whole genome shotgun (WGS) entry which is preliminary data.</text>
</comment>
<dbReference type="EMBL" id="JADIKM010000002">
    <property type="protein sequence ID" value="MFK2903711.1"/>
    <property type="molecule type" value="Genomic_DNA"/>
</dbReference>
<reference evidence="1 2" key="1">
    <citation type="submission" date="2020-10" db="EMBL/GenBank/DDBJ databases">
        <title>Phylogeny of dyella-like bacteria.</title>
        <authorList>
            <person name="Fu J."/>
        </authorList>
    </citation>
    <scope>NUCLEOTIDE SEQUENCE [LARGE SCALE GENOMIC DNA]</scope>
    <source>
        <strain evidence="1 2">Gsoil3046</strain>
    </source>
</reference>
<name>A0ABW8JU72_9GAMM</name>
<evidence type="ECO:0000313" key="1">
    <source>
        <dbReference type="EMBL" id="MFK2903711.1"/>
    </source>
</evidence>
<organism evidence="1 2">
    <name type="scientific">Dyella ginsengisoli</name>
    <dbReference type="NCBI Taxonomy" id="363848"/>
    <lineage>
        <taxon>Bacteria</taxon>
        <taxon>Pseudomonadati</taxon>
        <taxon>Pseudomonadota</taxon>
        <taxon>Gammaproteobacteria</taxon>
        <taxon>Lysobacterales</taxon>
        <taxon>Rhodanobacteraceae</taxon>
        <taxon>Dyella</taxon>
    </lineage>
</organism>
<dbReference type="Proteomes" id="UP001620460">
    <property type="component" value="Unassembled WGS sequence"/>
</dbReference>
<dbReference type="RefSeq" id="WP_404631511.1">
    <property type="nucleotide sequence ID" value="NZ_JADIKM010000002.1"/>
</dbReference>
<gene>
    <name evidence="1" type="ORF">ISP17_07035</name>
</gene>
<keyword evidence="2" id="KW-1185">Reference proteome</keyword>
<keyword evidence="1" id="KW-0675">Receptor</keyword>
<sequence>MTAVSGKTSNAVSYEGNYELGTRGRVIWTATFRKGGEFCGMRNGQLEQMQELAPADLDAAVKAAIDQRWTGEGG</sequence>
<evidence type="ECO:0000313" key="2">
    <source>
        <dbReference type="Proteomes" id="UP001620460"/>
    </source>
</evidence>
<protein>
    <submittedName>
        <fullName evidence="1">TonB-dependent receptor</fullName>
    </submittedName>
</protein>